<organism evidence="1 2">
    <name type="scientific">[Candida] jaroonii</name>
    <dbReference type="NCBI Taxonomy" id="467808"/>
    <lineage>
        <taxon>Eukaryota</taxon>
        <taxon>Fungi</taxon>
        <taxon>Dikarya</taxon>
        <taxon>Ascomycota</taxon>
        <taxon>Saccharomycotina</taxon>
        <taxon>Pichiomycetes</taxon>
        <taxon>Debaryomycetaceae</taxon>
        <taxon>Yamadazyma</taxon>
    </lineage>
</organism>
<accession>A0ACA9YAE4</accession>
<evidence type="ECO:0000313" key="2">
    <source>
        <dbReference type="Proteomes" id="UP001152531"/>
    </source>
</evidence>
<gene>
    <name evidence="1" type="ORF">CLIB1444_07S07514</name>
</gene>
<evidence type="ECO:0000313" key="1">
    <source>
        <dbReference type="EMBL" id="CAH6722012.1"/>
    </source>
</evidence>
<dbReference type="Proteomes" id="UP001152531">
    <property type="component" value="Unassembled WGS sequence"/>
</dbReference>
<protein>
    <submittedName>
        <fullName evidence="1">Uncharacterized protein</fullName>
    </submittedName>
</protein>
<keyword evidence="2" id="KW-1185">Reference proteome</keyword>
<sequence length="217" mass="25227">MDFLNNSLFSRLSPSPSPTPETKKTVKGTPSVISEYVYNDIQLVKQQIKTFNGKTGIFQSNSFYYKIFKLIENNQSSELNNLKCKYKHNFTNDYYKNLLQLYKRFLEELDDFFMILQNNYHNGLVKDRSRKNSMGSRNSDNKDEEAPEELIDPLTYELFKDPVITPSGITYEKAIILEHLNKNGQFDPLTRNSLHPNDLYPNLAIKNSVNTFINDSV</sequence>
<name>A0ACA9YAE4_9ASCO</name>
<dbReference type="EMBL" id="CALSDN010000007">
    <property type="protein sequence ID" value="CAH6722012.1"/>
    <property type="molecule type" value="Genomic_DNA"/>
</dbReference>
<comment type="caution">
    <text evidence="1">The sequence shown here is derived from an EMBL/GenBank/DDBJ whole genome shotgun (WGS) entry which is preliminary data.</text>
</comment>
<reference evidence="1" key="1">
    <citation type="submission" date="2022-06" db="EMBL/GenBank/DDBJ databases">
        <authorList>
            <person name="Legras J.-L."/>
            <person name="Devillers H."/>
            <person name="Grondin C."/>
        </authorList>
    </citation>
    <scope>NUCLEOTIDE SEQUENCE</scope>
    <source>
        <strain evidence="1">CLIB 1444</strain>
    </source>
</reference>
<proteinExistence type="predicted"/>